<dbReference type="HOGENOM" id="CLU_1079515_0_0_1"/>
<name>A0E3A7_PARTE</name>
<dbReference type="OMA" id="WFIGRIF"/>
<dbReference type="RefSeq" id="XP_001457171.1">
    <property type="nucleotide sequence ID" value="XM_001457134.1"/>
</dbReference>
<dbReference type="GeneID" id="5042956"/>
<organism evidence="1 2">
    <name type="scientific">Paramecium tetraurelia</name>
    <dbReference type="NCBI Taxonomy" id="5888"/>
    <lineage>
        <taxon>Eukaryota</taxon>
        <taxon>Sar</taxon>
        <taxon>Alveolata</taxon>
        <taxon>Ciliophora</taxon>
        <taxon>Intramacronucleata</taxon>
        <taxon>Oligohymenophorea</taxon>
        <taxon>Peniculida</taxon>
        <taxon>Parameciidae</taxon>
        <taxon>Paramecium</taxon>
    </lineage>
</organism>
<reference evidence="1 2" key="1">
    <citation type="journal article" date="2006" name="Nature">
        <title>Global trends of whole-genome duplications revealed by the ciliate Paramecium tetraurelia.</title>
        <authorList>
            <consortium name="Genoscope"/>
            <person name="Aury J.-M."/>
            <person name="Jaillon O."/>
            <person name="Duret L."/>
            <person name="Noel B."/>
            <person name="Jubin C."/>
            <person name="Porcel B.M."/>
            <person name="Segurens B."/>
            <person name="Daubin V."/>
            <person name="Anthouard V."/>
            <person name="Aiach N."/>
            <person name="Arnaiz O."/>
            <person name="Billaut A."/>
            <person name="Beisson J."/>
            <person name="Blanc I."/>
            <person name="Bouhouche K."/>
            <person name="Camara F."/>
            <person name="Duharcourt S."/>
            <person name="Guigo R."/>
            <person name="Gogendeau D."/>
            <person name="Katinka M."/>
            <person name="Keller A.-M."/>
            <person name="Kissmehl R."/>
            <person name="Klotz C."/>
            <person name="Koll F."/>
            <person name="Le Moue A."/>
            <person name="Lepere C."/>
            <person name="Malinsky S."/>
            <person name="Nowacki M."/>
            <person name="Nowak J.K."/>
            <person name="Plattner H."/>
            <person name="Poulain J."/>
            <person name="Ruiz F."/>
            <person name="Serrano V."/>
            <person name="Zagulski M."/>
            <person name="Dessen P."/>
            <person name="Betermier M."/>
            <person name="Weissenbach J."/>
            <person name="Scarpelli C."/>
            <person name="Schachter V."/>
            <person name="Sperling L."/>
            <person name="Meyer E."/>
            <person name="Cohen J."/>
            <person name="Wincker P."/>
        </authorList>
    </citation>
    <scope>NUCLEOTIDE SEQUENCE [LARGE SCALE GENOMIC DNA]</scope>
    <source>
        <strain evidence="1 2">Stock d4-2</strain>
    </source>
</reference>
<proteinExistence type="predicted"/>
<dbReference type="EMBL" id="CT868656">
    <property type="protein sequence ID" value="CAK89774.1"/>
    <property type="molecule type" value="Genomic_DNA"/>
</dbReference>
<dbReference type="KEGG" id="ptm:GSPATT00022947001"/>
<protein>
    <submittedName>
        <fullName evidence="1">Uncharacterized protein</fullName>
    </submittedName>
</protein>
<evidence type="ECO:0000313" key="2">
    <source>
        <dbReference type="Proteomes" id="UP000000600"/>
    </source>
</evidence>
<sequence length="258" mass="30681">MQTYHLYSILTDSAQEYLIDKIVFNYEGFQILQKQLNQSTSVLVSGLFGSQNEIEKQLFEEIHIKPDNLELQNASKKGNLIGVRFQNKIIFCLILQLEFFQSKPIKEKAIELTLFRILQDLTDNIKICLGDEIYNQWYLGDETPFSPFIVQRQQYTYVEQGDQEIQEYKCPQNNFLQDMTQYEILLSQNQSPFFTIIQELKFNEQDFKQNYESFVQSIFKQNILKDQIFIPQILAIFYKLFTIKLKLFSQMKRSSNLF</sequence>
<dbReference type="InParanoid" id="A0E3A7"/>
<gene>
    <name evidence="1" type="ORF">GSPATT00022947001</name>
</gene>
<dbReference type="AlphaFoldDB" id="A0E3A7"/>
<accession>A0E3A7</accession>
<dbReference type="Proteomes" id="UP000000600">
    <property type="component" value="Unassembled WGS sequence"/>
</dbReference>
<keyword evidence="2" id="KW-1185">Reference proteome</keyword>
<evidence type="ECO:0000313" key="1">
    <source>
        <dbReference type="EMBL" id="CAK89774.1"/>
    </source>
</evidence>
<dbReference type="OrthoDB" id="3214109at2759"/>